<gene>
    <name evidence="7" type="ORF">GPM918_LOCUS25390</name>
    <name evidence="8" type="ORF">SRO942_LOCUS25395</name>
</gene>
<dbReference type="Proteomes" id="UP000663829">
    <property type="component" value="Unassembled WGS sequence"/>
</dbReference>
<dbReference type="OrthoDB" id="443318at2759"/>
<dbReference type="AlphaFoldDB" id="A0A814YXS4"/>
<comment type="caution">
    <text evidence="7">The sequence shown here is derived from an EMBL/GenBank/DDBJ whole genome shotgun (WGS) entry which is preliminary data.</text>
</comment>
<dbReference type="InterPro" id="IPR029058">
    <property type="entry name" value="AB_hydrolase_fold"/>
</dbReference>
<evidence type="ECO:0000313" key="8">
    <source>
        <dbReference type="EMBL" id="CAF3997861.1"/>
    </source>
</evidence>
<evidence type="ECO:0000256" key="4">
    <source>
        <dbReference type="ARBA" id="ARBA00022729"/>
    </source>
</evidence>
<evidence type="ECO:0000256" key="2">
    <source>
        <dbReference type="ARBA" id="ARBA00022645"/>
    </source>
</evidence>
<dbReference type="Pfam" id="PF00450">
    <property type="entry name" value="Peptidase_S10"/>
    <property type="match status" value="1"/>
</dbReference>
<keyword evidence="6" id="KW-0325">Glycoprotein</keyword>
<dbReference type="Gene3D" id="3.40.50.1820">
    <property type="entry name" value="alpha/beta hydrolase"/>
    <property type="match status" value="1"/>
</dbReference>
<keyword evidence="9" id="KW-1185">Reference proteome</keyword>
<keyword evidence="4" id="KW-0732">Signal</keyword>
<protein>
    <recommendedName>
        <fullName evidence="10">Carboxypeptidase</fullName>
    </recommendedName>
</protein>
<keyword evidence="2" id="KW-0121">Carboxypeptidase</keyword>
<evidence type="ECO:0000256" key="1">
    <source>
        <dbReference type="ARBA" id="ARBA00009431"/>
    </source>
</evidence>
<comment type="similarity">
    <text evidence="1">Belongs to the peptidase S10 family.</text>
</comment>
<proteinExistence type="inferred from homology"/>
<dbReference type="Proteomes" id="UP000681722">
    <property type="component" value="Unassembled WGS sequence"/>
</dbReference>
<organism evidence="7 9">
    <name type="scientific">Didymodactylos carnosus</name>
    <dbReference type="NCBI Taxonomy" id="1234261"/>
    <lineage>
        <taxon>Eukaryota</taxon>
        <taxon>Metazoa</taxon>
        <taxon>Spiralia</taxon>
        <taxon>Gnathifera</taxon>
        <taxon>Rotifera</taxon>
        <taxon>Eurotatoria</taxon>
        <taxon>Bdelloidea</taxon>
        <taxon>Philodinida</taxon>
        <taxon>Philodinidae</taxon>
        <taxon>Didymodactylos</taxon>
    </lineage>
</organism>
<dbReference type="GO" id="GO:0004185">
    <property type="term" value="F:serine-type carboxypeptidase activity"/>
    <property type="evidence" value="ECO:0007669"/>
    <property type="project" value="InterPro"/>
</dbReference>
<accession>A0A814YXS4</accession>
<dbReference type="SUPFAM" id="SSF53474">
    <property type="entry name" value="alpha/beta-Hydrolases"/>
    <property type="match status" value="1"/>
</dbReference>
<dbReference type="PANTHER" id="PTHR11802:SF472">
    <property type="entry name" value="SERINE CARBOXYPEPTIDASE CPVL-RELATED"/>
    <property type="match status" value="1"/>
</dbReference>
<dbReference type="GO" id="GO:0006508">
    <property type="term" value="P:proteolysis"/>
    <property type="evidence" value="ECO:0007669"/>
    <property type="project" value="UniProtKB-KW"/>
</dbReference>
<evidence type="ECO:0000313" key="7">
    <source>
        <dbReference type="EMBL" id="CAF1235513.1"/>
    </source>
</evidence>
<reference evidence="7" key="1">
    <citation type="submission" date="2021-02" db="EMBL/GenBank/DDBJ databases">
        <authorList>
            <person name="Nowell W R."/>
        </authorList>
    </citation>
    <scope>NUCLEOTIDE SEQUENCE</scope>
</reference>
<name>A0A814YXS4_9BILA</name>
<dbReference type="EMBL" id="CAJOBC010009845">
    <property type="protein sequence ID" value="CAF3997861.1"/>
    <property type="molecule type" value="Genomic_DNA"/>
</dbReference>
<dbReference type="InterPro" id="IPR001563">
    <property type="entry name" value="Peptidase_S10"/>
</dbReference>
<keyword evidence="5" id="KW-0378">Hydrolase</keyword>
<dbReference type="EMBL" id="CAJNOQ010009841">
    <property type="protein sequence ID" value="CAF1235513.1"/>
    <property type="molecule type" value="Genomic_DNA"/>
</dbReference>
<evidence type="ECO:0008006" key="10">
    <source>
        <dbReference type="Google" id="ProtNLM"/>
    </source>
</evidence>
<evidence type="ECO:0000256" key="6">
    <source>
        <dbReference type="ARBA" id="ARBA00023180"/>
    </source>
</evidence>
<evidence type="ECO:0000256" key="3">
    <source>
        <dbReference type="ARBA" id="ARBA00022670"/>
    </source>
</evidence>
<sequence>MVNSLSVRRCIESGKRSTKDYLSFTSNEQGDARSQDDIVRDLYSALAQFFRIYTDYALNPFYVTGQSYAGKYVPSIAYKIHVENQNPDVQTLISLKDAFYISDALIDGDLINITTYFAQVTGLKSSSNILLTSDPSGIFDFVPFITQAYRRKQIHVGNRTFNGRVPSDQPRAMLDLLQRFLLHLTFNN</sequence>
<dbReference type="PANTHER" id="PTHR11802">
    <property type="entry name" value="SERINE PROTEASE FAMILY S10 SERINE CARBOXYPEPTIDASE"/>
    <property type="match status" value="1"/>
</dbReference>
<evidence type="ECO:0000313" key="9">
    <source>
        <dbReference type="Proteomes" id="UP000663829"/>
    </source>
</evidence>
<keyword evidence="3" id="KW-0645">Protease</keyword>
<evidence type="ECO:0000256" key="5">
    <source>
        <dbReference type="ARBA" id="ARBA00022801"/>
    </source>
</evidence>